<sequence length="434" mass="46895">MASTPARSTQPAGRREMMFCHECHDEWYRDEKGIICPECQSEFTEIIEDDNDPRDNFERAHDDDSEDDFEDSLPSLEEASASHHPLHHHNPWAEVDDPDEADISSMRFQPTGPGRFHVQATIHRTISPAQFGVGGTGANSMGAFQSLLANLIQGAQPPHTPRDGLETDGQSESRPGGDEAPRFTRFTYSSNAHLHPRDDNHPEPRNEPVDDINGVMNGLFQLLGETPGVHHAGPGQSPFGDIPPNPLMGLFAAISGGQHGDAVYSQEALDRIVSQLMEQTATSNAPGPASQEDIDALPRKLISEDMLGAEHRAECSICMDEVNIGEEVTELPCKHWFHHHCVAAWLSEHNTCPHCRKGIKGEETSSNAQQDGNRGSAATSGSDPTSSMPGAFGATSEGVSNNPNSNPAPGQDGGSGGPGLGDRLRRGWFGSQQD</sequence>
<dbReference type="Gene3D" id="3.30.40.10">
    <property type="entry name" value="Zinc/RING finger domain, C3HC4 (zinc finger)"/>
    <property type="match status" value="1"/>
</dbReference>
<accession>A0A9W4UDS6</accession>
<comment type="catalytic activity">
    <reaction evidence="1">
        <text>S-ubiquitinyl-[E2 ubiquitin-conjugating enzyme]-L-cysteine + [acceptor protein]-L-lysine = [E2 ubiquitin-conjugating enzyme]-L-cysteine + N(6)-ubiquitinyl-[acceptor protein]-L-lysine.</text>
        <dbReference type="EC" id="2.3.2.27"/>
    </reaction>
</comment>
<dbReference type="SMART" id="SM00184">
    <property type="entry name" value="RING"/>
    <property type="match status" value="1"/>
</dbReference>
<dbReference type="InterPro" id="IPR051834">
    <property type="entry name" value="RING_finger_E3_ligase"/>
</dbReference>
<keyword evidence="3" id="KW-0808">Transferase</keyword>
<dbReference type="PANTHER" id="PTHR45931">
    <property type="entry name" value="SI:CH211-59O9.10"/>
    <property type="match status" value="1"/>
</dbReference>
<gene>
    <name evidence="11" type="ORF">PDIGIT_LOCUS7174</name>
</gene>
<dbReference type="SUPFAM" id="SSF57850">
    <property type="entry name" value="RING/U-box"/>
    <property type="match status" value="1"/>
</dbReference>
<evidence type="ECO:0000256" key="6">
    <source>
        <dbReference type="ARBA" id="ARBA00022786"/>
    </source>
</evidence>
<name>A0A9W4UDS6_9PLEO</name>
<keyword evidence="4" id="KW-0479">Metal-binding</keyword>
<evidence type="ECO:0000256" key="9">
    <source>
        <dbReference type="SAM" id="MobiDB-lite"/>
    </source>
</evidence>
<keyword evidence="7" id="KW-0862">Zinc</keyword>
<proteinExistence type="predicted"/>
<dbReference type="AlphaFoldDB" id="A0A9W4UDS6"/>
<evidence type="ECO:0000313" key="12">
    <source>
        <dbReference type="Proteomes" id="UP001152607"/>
    </source>
</evidence>
<dbReference type="OrthoDB" id="8062037at2759"/>
<dbReference type="EMBL" id="CAOQHR010000004">
    <property type="protein sequence ID" value="CAI6334120.1"/>
    <property type="molecule type" value="Genomic_DNA"/>
</dbReference>
<evidence type="ECO:0000256" key="3">
    <source>
        <dbReference type="ARBA" id="ARBA00022679"/>
    </source>
</evidence>
<keyword evidence="6" id="KW-0833">Ubl conjugation pathway</keyword>
<dbReference type="Proteomes" id="UP001152607">
    <property type="component" value="Unassembled WGS sequence"/>
</dbReference>
<feature type="region of interest" description="Disordered" evidence="9">
    <location>
        <begin position="46"/>
        <end position="110"/>
    </location>
</feature>
<protein>
    <recommendedName>
        <fullName evidence="2">RING-type E3 ubiquitin transferase</fullName>
        <ecNumber evidence="2">2.3.2.27</ecNumber>
    </recommendedName>
</protein>
<dbReference type="PROSITE" id="PS50089">
    <property type="entry name" value="ZF_RING_2"/>
    <property type="match status" value="1"/>
</dbReference>
<evidence type="ECO:0000259" key="10">
    <source>
        <dbReference type="PROSITE" id="PS50089"/>
    </source>
</evidence>
<evidence type="ECO:0000256" key="8">
    <source>
        <dbReference type="PROSITE-ProRule" id="PRU00175"/>
    </source>
</evidence>
<feature type="domain" description="RING-type" evidence="10">
    <location>
        <begin position="315"/>
        <end position="356"/>
    </location>
</feature>
<feature type="region of interest" description="Disordered" evidence="9">
    <location>
        <begin position="154"/>
        <end position="183"/>
    </location>
</feature>
<feature type="compositionally biased region" description="Polar residues" evidence="9">
    <location>
        <begin position="364"/>
        <end position="388"/>
    </location>
</feature>
<dbReference type="EC" id="2.3.2.27" evidence="2"/>
<evidence type="ECO:0000256" key="7">
    <source>
        <dbReference type="ARBA" id="ARBA00022833"/>
    </source>
</evidence>
<dbReference type="GO" id="GO:0005634">
    <property type="term" value="C:nucleus"/>
    <property type="evidence" value="ECO:0007669"/>
    <property type="project" value="TreeGrafter"/>
</dbReference>
<evidence type="ECO:0000256" key="5">
    <source>
        <dbReference type="ARBA" id="ARBA00022771"/>
    </source>
</evidence>
<dbReference type="FunFam" id="3.30.40.10:FF:000127">
    <property type="entry name" value="E3 ubiquitin-protein ligase RNF181"/>
    <property type="match status" value="1"/>
</dbReference>
<organism evidence="11 12">
    <name type="scientific">Periconia digitata</name>
    <dbReference type="NCBI Taxonomy" id="1303443"/>
    <lineage>
        <taxon>Eukaryota</taxon>
        <taxon>Fungi</taxon>
        <taxon>Dikarya</taxon>
        <taxon>Ascomycota</taxon>
        <taxon>Pezizomycotina</taxon>
        <taxon>Dothideomycetes</taxon>
        <taxon>Pleosporomycetidae</taxon>
        <taxon>Pleosporales</taxon>
        <taxon>Massarineae</taxon>
        <taxon>Periconiaceae</taxon>
        <taxon>Periconia</taxon>
    </lineage>
</organism>
<dbReference type="InterPro" id="IPR001841">
    <property type="entry name" value="Znf_RING"/>
</dbReference>
<dbReference type="GO" id="GO:0016567">
    <property type="term" value="P:protein ubiquitination"/>
    <property type="evidence" value="ECO:0007669"/>
    <property type="project" value="UniProtKB-ARBA"/>
</dbReference>
<dbReference type="GO" id="GO:0006511">
    <property type="term" value="P:ubiquitin-dependent protein catabolic process"/>
    <property type="evidence" value="ECO:0007669"/>
    <property type="project" value="TreeGrafter"/>
</dbReference>
<feature type="region of interest" description="Disordered" evidence="9">
    <location>
        <begin position="362"/>
        <end position="434"/>
    </location>
</feature>
<reference evidence="11" key="1">
    <citation type="submission" date="2023-01" db="EMBL/GenBank/DDBJ databases">
        <authorList>
            <person name="Van Ghelder C."/>
            <person name="Rancurel C."/>
        </authorList>
    </citation>
    <scope>NUCLEOTIDE SEQUENCE</scope>
    <source>
        <strain evidence="11">CNCM I-4278</strain>
    </source>
</reference>
<comment type="caution">
    <text evidence="11">The sequence shown here is derived from an EMBL/GenBank/DDBJ whole genome shotgun (WGS) entry which is preliminary data.</text>
</comment>
<keyword evidence="5 8" id="KW-0863">Zinc-finger</keyword>
<feature type="compositionally biased region" description="Polar residues" evidence="9">
    <location>
        <begin position="397"/>
        <end position="408"/>
    </location>
</feature>
<dbReference type="PANTHER" id="PTHR45931:SF3">
    <property type="entry name" value="RING ZINC FINGER-CONTAINING PROTEIN"/>
    <property type="match status" value="1"/>
</dbReference>
<dbReference type="GO" id="GO:0008270">
    <property type="term" value="F:zinc ion binding"/>
    <property type="evidence" value="ECO:0007669"/>
    <property type="project" value="UniProtKB-KW"/>
</dbReference>
<feature type="compositionally biased region" description="Basic and acidic residues" evidence="9">
    <location>
        <begin position="53"/>
        <end position="62"/>
    </location>
</feature>
<keyword evidence="12" id="KW-1185">Reference proteome</keyword>
<dbReference type="Pfam" id="PF13639">
    <property type="entry name" value="zf-RING_2"/>
    <property type="match status" value="1"/>
</dbReference>
<evidence type="ECO:0000256" key="4">
    <source>
        <dbReference type="ARBA" id="ARBA00022723"/>
    </source>
</evidence>
<evidence type="ECO:0000256" key="2">
    <source>
        <dbReference type="ARBA" id="ARBA00012483"/>
    </source>
</evidence>
<dbReference type="GO" id="GO:0061630">
    <property type="term" value="F:ubiquitin protein ligase activity"/>
    <property type="evidence" value="ECO:0007669"/>
    <property type="project" value="UniProtKB-EC"/>
</dbReference>
<evidence type="ECO:0000256" key="1">
    <source>
        <dbReference type="ARBA" id="ARBA00000900"/>
    </source>
</evidence>
<dbReference type="InterPro" id="IPR013083">
    <property type="entry name" value="Znf_RING/FYVE/PHD"/>
</dbReference>
<evidence type="ECO:0000313" key="11">
    <source>
        <dbReference type="EMBL" id="CAI6334120.1"/>
    </source>
</evidence>
<feature type="compositionally biased region" description="Gly residues" evidence="9">
    <location>
        <begin position="411"/>
        <end position="420"/>
    </location>
</feature>